<comment type="cofactor">
    <cofactor evidence="1">
        <name>heme b</name>
        <dbReference type="ChEBI" id="CHEBI:60344"/>
    </cofactor>
</comment>
<dbReference type="InterPro" id="IPR000028">
    <property type="entry name" value="Chloroperoxidase"/>
</dbReference>
<dbReference type="EMBL" id="MU863651">
    <property type="protein sequence ID" value="KAK4099184.1"/>
    <property type="molecule type" value="Genomic_DNA"/>
</dbReference>
<keyword evidence="3" id="KW-0349">Heme</keyword>
<reference evidence="9" key="2">
    <citation type="submission" date="2023-05" db="EMBL/GenBank/DDBJ databases">
        <authorList>
            <consortium name="Lawrence Berkeley National Laboratory"/>
            <person name="Steindorff A."/>
            <person name="Hensen N."/>
            <person name="Bonometti L."/>
            <person name="Westerberg I."/>
            <person name="Brannstrom I.O."/>
            <person name="Guillou S."/>
            <person name="Cros-Aarteil S."/>
            <person name="Calhoun S."/>
            <person name="Haridas S."/>
            <person name="Kuo A."/>
            <person name="Mondo S."/>
            <person name="Pangilinan J."/>
            <person name="Riley R."/>
            <person name="Labutti K."/>
            <person name="Andreopoulos B."/>
            <person name="Lipzen A."/>
            <person name="Chen C."/>
            <person name="Yanf M."/>
            <person name="Daum C."/>
            <person name="Ng V."/>
            <person name="Clum A."/>
            <person name="Ohm R."/>
            <person name="Martin F."/>
            <person name="Silar P."/>
            <person name="Natvig D."/>
            <person name="Lalanne C."/>
            <person name="Gautier V."/>
            <person name="Ament-Velasquez S.L."/>
            <person name="Kruys A."/>
            <person name="Hutchinson M.I."/>
            <person name="Powell A.J."/>
            <person name="Barry K."/>
            <person name="Miller A.N."/>
            <person name="Grigoriev I.V."/>
            <person name="Debuchy R."/>
            <person name="Gladieux P."/>
            <person name="Thoren M.H."/>
            <person name="Johannesson H."/>
        </authorList>
    </citation>
    <scope>NUCLEOTIDE SEQUENCE</scope>
    <source>
        <strain evidence="9">CBS 757.83</strain>
    </source>
</reference>
<keyword evidence="4" id="KW-0479">Metal-binding</keyword>
<dbReference type="Proteomes" id="UP001305647">
    <property type="component" value="Unassembled WGS sequence"/>
</dbReference>
<comment type="caution">
    <text evidence="9">The sequence shown here is derived from an EMBL/GenBank/DDBJ whole genome shotgun (WGS) entry which is preliminary data.</text>
</comment>
<dbReference type="PANTHER" id="PTHR33577:SF7">
    <property type="entry name" value="HEME HALOPEROXIDASE FAMILY PROFILE DOMAIN-CONTAINING PROTEIN"/>
    <property type="match status" value="1"/>
</dbReference>
<reference evidence="9" key="1">
    <citation type="journal article" date="2023" name="Mol. Phylogenet. Evol.">
        <title>Genome-scale phylogeny and comparative genomics of the fungal order Sordariales.</title>
        <authorList>
            <person name="Hensen N."/>
            <person name="Bonometti L."/>
            <person name="Westerberg I."/>
            <person name="Brannstrom I.O."/>
            <person name="Guillou S."/>
            <person name="Cros-Aarteil S."/>
            <person name="Calhoun S."/>
            <person name="Haridas S."/>
            <person name="Kuo A."/>
            <person name="Mondo S."/>
            <person name="Pangilinan J."/>
            <person name="Riley R."/>
            <person name="LaButti K."/>
            <person name="Andreopoulos B."/>
            <person name="Lipzen A."/>
            <person name="Chen C."/>
            <person name="Yan M."/>
            <person name="Daum C."/>
            <person name="Ng V."/>
            <person name="Clum A."/>
            <person name="Steindorff A."/>
            <person name="Ohm R.A."/>
            <person name="Martin F."/>
            <person name="Silar P."/>
            <person name="Natvig D.O."/>
            <person name="Lalanne C."/>
            <person name="Gautier V."/>
            <person name="Ament-Velasquez S.L."/>
            <person name="Kruys A."/>
            <person name="Hutchinson M.I."/>
            <person name="Powell A.J."/>
            <person name="Barry K."/>
            <person name="Miller A.N."/>
            <person name="Grigoriev I.V."/>
            <person name="Debuchy R."/>
            <person name="Gladieux P."/>
            <person name="Hiltunen Thoren M."/>
            <person name="Johannesson H."/>
        </authorList>
    </citation>
    <scope>NUCLEOTIDE SEQUENCE</scope>
    <source>
        <strain evidence="9">CBS 757.83</strain>
    </source>
</reference>
<feature type="non-terminal residue" evidence="9">
    <location>
        <position position="1"/>
    </location>
</feature>
<dbReference type="PROSITE" id="PS51405">
    <property type="entry name" value="HEME_HALOPEROXIDASE"/>
    <property type="match status" value="1"/>
</dbReference>
<evidence type="ECO:0000259" key="8">
    <source>
        <dbReference type="PROSITE" id="PS51405"/>
    </source>
</evidence>
<name>A0AAN6PYV9_9PEZI</name>
<dbReference type="Gene3D" id="1.10.489.10">
    <property type="entry name" value="Chloroperoxidase-like"/>
    <property type="match status" value="1"/>
</dbReference>
<feature type="domain" description="Heme haloperoxidase family profile" evidence="8">
    <location>
        <begin position="4"/>
        <end position="214"/>
    </location>
</feature>
<dbReference type="InterPro" id="IPR036851">
    <property type="entry name" value="Chloroperoxidase-like_sf"/>
</dbReference>
<evidence type="ECO:0000256" key="4">
    <source>
        <dbReference type="ARBA" id="ARBA00022723"/>
    </source>
</evidence>
<evidence type="ECO:0000256" key="3">
    <source>
        <dbReference type="ARBA" id="ARBA00022617"/>
    </source>
</evidence>
<organism evidence="9 10">
    <name type="scientific">Parathielavia hyrcaniae</name>
    <dbReference type="NCBI Taxonomy" id="113614"/>
    <lineage>
        <taxon>Eukaryota</taxon>
        <taxon>Fungi</taxon>
        <taxon>Dikarya</taxon>
        <taxon>Ascomycota</taxon>
        <taxon>Pezizomycotina</taxon>
        <taxon>Sordariomycetes</taxon>
        <taxon>Sordariomycetidae</taxon>
        <taxon>Sordariales</taxon>
        <taxon>Chaetomiaceae</taxon>
        <taxon>Parathielavia</taxon>
    </lineage>
</organism>
<evidence type="ECO:0000256" key="7">
    <source>
        <dbReference type="ARBA" id="ARBA00025795"/>
    </source>
</evidence>
<comment type="similarity">
    <text evidence="7">Belongs to the chloroperoxidase family.</text>
</comment>
<keyword evidence="2" id="KW-0575">Peroxidase</keyword>
<gene>
    <name evidence="9" type="ORF">N658DRAFT_430474</name>
</gene>
<dbReference type="SUPFAM" id="SSF47571">
    <property type="entry name" value="Cloroperoxidase"/>
    <property type="match status" value="1"/>
</dbReference>
<protein>
    <submittedName>
        <fullName evidence="9">Cloroperoxidase</fullName>
    </submittedName>
</protein>
<dbReference type="AlphaFoldDB" id="A0AAN6PYV9"/>
<evidence type="ECO:0000313" key="10">
    <source>
        <dbReference type="Proteomes" id="UP001305647"/>
    </source>
</evidence>
<sequence>ETAGIPEWHPPRPDDFRGPCPMMNTLANHGILPRDGTNITKEVVIKGMKQALNFDAALATIMFDQAVIANPEPNATYFTLDHLNRHNVLEHDASLSRTDAFFGSNRVFNETIFNQTRRYWPEPLITTAHMANAKIARQIDSKAFNPTYRFTDTVEHFSLGEMAAPFIAFGDFEQATVNRTLVEYYFRNERLPTELGWRVRSEVVQVGAILRISGLIGNATSLLTMDESAGNTTDKIEGVHADGRSEQ</sequence>
<dbReference type="GO" id="GO:0046872">
    <property type="term" value="F:metal ion binding"/>
    <property type="evidence" value="ECO:0007669"/>
    <property type="project" value="UniProtKB-KW"/>
</dbReference>
<dbReference type="PANTHER" id="PTHR33577">
    <property type="entry name" value="STERIGMATOCYSTIN BIOSYNTHESIS PEROXIDASE STCC-RELATED"/>
    <property type="match status" value="1"/>
</dbReference>
<keyword evidence="5" id="KW-0560">Oxidoreductase</keyword>
<evidence type="ECO:0000256" key="6">
    <source>
        <dbReference type="ARBA" id="ARBA00023004"/>
    </source>
</evidence>
<dbReference type="GO" id="GO:0004601">
    <property type="term" value="F:peroxidase activity"/>
    <property type="evidence" value="ECO:0007669"/>
    <property type="project" value="UniProtKB-KW"/>
</dbReference>
<proteinExistence type="inferred from homology"/>
<keyword evidence="6" id="KW-0408">Iron</keyword>
<dbReference type="Pfam" id="PF01328">
    <property type="entry name" value="Peroxidase_2"/>
    <property type="match status" value="1"/>
</dbReference>
<evidence type="ECO:0000256" key="1">
    <source>
        <dbReference type="ARBA" id="ARBA00001970"/>
    </source>
</evidence>
<evidence type="ECO:0000313" key="9">
    <source>
        <dbReference type="EMBL" id="KAK4099184.1"/>
    </source>
</evidence>
<accession>A0AAN6PYV9</accession>
<evidence type="ECO:0000256" key="2">
    <source>
        <dbReference type="ARBA" id="ARBA00022559"/>
    </source>
</evidence>
<keyword evidence="10" id="KW-1185">Reference proteome</keyword>
<evidence type="ECO:0000256" key="5">
    <source>
        <dbReference type="ARBA" id="ARBA00023002"/>
    </source>
</evidence>